<dbReference type="Proteomes" id="UP000654471">
    <property type="component" value="Unassembled WGS sequence"/>
</dbReference>
<dbReference type="EMBL" id="BMRP01000108">
    <property type="protein sequence ID" value="GGV05332.1"/>
    <property type="molecule type" value="Genomic_DNA"/>
</dbReference>
<accession>A0ABQ2VQD8</accession>
<evidence type="ECO:0000256" key="1">
    <source>
        <dbReference type="SAM" id="MobiDB-lite"/>
    </source>
</evidence>
<name>A0ABQ2VQD8_9ACTN</name>
<feature type="region of interest" description="Disordered" evidence="1">
    <location>
        <begin position="1"/>
        <end position="27"/>
    </location>
</feature>
<proteinExistence type="predicted"/>
<evidence type="ECO:0000313" key="3">
    <source>
        <dbReference type="Proteomes" id="UP000654471"/>
    </source>
</evidence>
<keyword evidence="3" id="KW-1185">Reference proteome</keyword>
<protein>
    <submittedName>
        <fullName evidence="2">Uncharacterized protein</fullName>
    </submittedName>
</protein>
<organism evidence="2 3">
    <name type="scientific">Streptomyces albospinus</name>
    <dbReference type="NCBI Taxonomy" id="285515"/>
    <lineage>
        <taxon>Bacteria</taxon>
        <taxon>Bacillati</taxon>
        <taxon>Actinomycetota</taxon>
        <taxon>Actinomycetes</taxon>
        <taxon>Kitasatosporales</taxon>
        <taxon>Streptomycetaceae</taxon>
        <taxon>Streptomyces</taxon>
    </lineage>
</organism>
<gene>
    <name evidence="2" type="ORF">GCM10010211_85340</name>
</gene>
<comment type="caution">
    <text evidence="2">The sequence shown here is derived from an EMBL/GenBank/DDBJ whole genome shotgun (WGS) entry which is preliminary data.</text>
</comment>
<sequence>MSRNAKGNETVECGGQRAGRHRAHVRQPVGFKQAADVTGGEACSQCQCGRHRHDFTRTAMVA</sequence>
<reference evidence="3" key="1">
    <citation type="journal article" date="2019" name="Int. J. Syst. Evol. Microbiol.">
        <title>The Global Catalogue of Microorganisms (GCM) 10K type strain sequencing project: providing services to taxonomists for standard genome sequencing and annotation.</title>
        <authorList>
            <consortium name="The Broad Institute Genomics Platform"/>
            <consortium name="The Broad Institute Genome Sequencing Center for Infectious Disease"/>
            <person name="Wu L."/>
            <person name="Ma J."/>
        </authorList>
    </citation>
    <scope>NUCLEOTIDE SEQUENCE [LARGE SCALE GENOMIC DNA]</scope>
    <source>
        <strain evidence="3">JCM 3399</strain>
    </source>
</reference>
<evidence type="ECO:0000313" key="2">
    <source>
        <dbReference type="EMBL" id="GGV05332.1"/>
    </source>
</evidence>